<evidence type="ECO:0000313" key="1">
    <source>
        <dbReference type="EMBL" id="KAJ4728666.1"/>
    </source>
</evidence>
<dbReference type="Proteomes" id="UP001164539">
    <property type="component" value="Chromosome 1"/>
</dbReference>
<accession>A0ACC1YYT6</accession>
<evidence type="ECO:0000313" key="2">
    <source>
        <dbReference type="Proteomes" id="UP001164539"/>
    </source>
</evidence>
<name>A0ACC1YYT6_MELAZ</name>
<reference evidence="1 2" key="1">
    <citation type="journal article" date="2023" name="Science">
        <title>Complex scaffold remodeling in plant triterpene biosynthesis.</title>
        <authorList>
            <person name="De La Pena R."/>
            <person name="Hodgson H."/>
            <person name="Liu J.C."/>
            <person name="Stephenson M.J."/>
            <person name="Martin A.C."/>
            <person name="Owen C."/>
            <person name="Harkess A."/>
            <person name="Leebens-Mack J."/>
            <person name="Jimenez L.E."/>
            <person name="Osbourn A."/>
            <person name="Sattely E.S."/>
        </authorList>
    </citation>
    <scope>NUCLEOTIDE SEQUENCE [LARGE SCALE GENOMIC DNA]</scope>
    <source>
        <strain evidence="2">cv. JPN11</strain>
        <tissue evidence="1">Leaf</tissue>
    </source>
</reference>
<dbReference type="EMBL" id="CM051394">
    <property type="protein sequence ID" value="KAJ4728666.1"/>
    <property type="molecule type" value="Genomic_DNA"/>
</dbReference>
<gene>
    <name evidence="1" type="ORF">OWV82_001560</name>
</gene>
<protein>
    <submittedName>
        <fullName evidence="1">Tetraspanin</fullName>
    </submittedName>
</protein>
<sequence>MDPRQGTKHGALCDRSSICHLSLLSISLHQESNPLPVQIVVPLLQQNTKLREKSPTKMALSNNVIGAINFVAMLLSIPVIGAGIWLATEPDNSCVKLLQWPVIILGILILVVALAGFIGGFWRIPSLLIFYLVAMLILIILLACLIVFVYMVTIRGSGHLAPSRAYLEYNLDDFSGWLRRRVQSTYKWDRIKGCLSSTQMCPELNQSYRMAQDFFNAHLTPIQSGCCKPPTECGFTFINPTYWISPINTAADMDCLQWSNDQNQLCYNCNSCKAGLLANLKKEWRRADIILLITLVALIWVYLIGCCAFRNAKTEDLFRKYKQGTYT</sequence>
<proteinExistence type="predicted"/>
<comment type="caution">
    <text evidence="1">The sequence shown here is derived from an EMBL/GenBank/DDBJ whole genome shotgun (WGS) entry which is preliminary data.</text>
</comment>
<keyword evidence="2" id="KW-1185">Reference proteome</keyword>
<organism evidence="1 2">
    <name type="scientific">Melia azedarach</name>
    <name type="common">Chinaberry tree</name>
    <dbReference type="NCBI Taxonomy" id="155640"/>
    <lineage>
        <taxon>Eukaryota</taxon>
        <taxon>Viridiplantae</taxon>
        <taxon>Streptophyta</taxon>
        <taxon>Embryophyta</taxon>
        <taxon>Tracheophyta</taxon>
        <taxon>Spermatophyta</taxon>
        <taxon>Magnoliopsida</taxon>
        <taxon>eudicotyledons</taxon>
        <taxon>Gunneridae</taxon>
        <taxon>Pentapetalae</taxon>
        <taxon>rosids</taxon>
        <taxon>malvids</taxon>
        <taxon>Sapindales</taxon>
        <taxon>Meliaceae</taxon>
        <taxon>Melia</taxon>
    </lineage>
</organism>